<sequence length="157" mass="18531">MDQSFKSMKSVSPSELKERVETIKDVSQNDTEAYEVIRDRVTGEQYLHYAYLHINFTSEGEKEVFHHLLPLENDQVLDIIINGELYNYPENWQTPYLRSGPEGSLVWFDPTDLKEDQEEEKTALEIQKKLEEYKAKGNLDDDSLKKMLEEIENLWKK</sequence>
<evidence type="ECO:0000313" key="2">
    <source>
        <dbReference type="Proteomes" id="UP001519343"/>
    </source>
</evidence>
<comment type="caution">
    <text evidence="1">The sequence shown here is derived from an EMBL/GenBank/DDBJ whole genome shotgun (WGS) entry which is preliminary data.</text>
</comment>
<dbReference type="RefSeq" id="WP_209810738.1">
    <property type="nucleotide sequence ID" value="NZ_JAGGKT010000007.1"/>
</dbReference>
<evidence type="ECO:0000313" key="1">
    <source>
        <dbReference type="EMBL" id="MBP1932710.1"/>
    </source>
</evidence>
<keyword evidence="2" id="KW-1185">Reference proteome</keyword>
<protein>
    <submittedName>
        <fullName evidence="1">Uncharacterized protein</fullName>
    </submittedName>
</protein>
<accession>A0ABS4GS88</accession>
<organism evidence="1 2">
    <name type="scientific">Ammoniphilus resinae</name>
    <dbReference type="NCBI Taxonomy" id="861532"/>
    <lineage>
        <taxon>Bacteria</taxon>
        <taxon>Bacillati</taxon>
        <taxon>Bacillota</taxon>
        <taxon>Bacilli</taxon>
        <taxon>Bacillales</taxon>
        <taxon>Paenibacillaceae</taxon>
        <taxon>Aneurinibacillus group</taxon>
        <taxon>Ammoniphilus</taxon>
    </lineage>
</organism>
<dbReference type="EMBL" id="JAGGKT010000007">
    <property type="protein sequence ID" value="MBP1932710.1"/>
    <property type="molecule type" value="Genomic_DNA"/>
</dbReference>
<reference evidence="1 2" key="1">
    <citation type="submission" date="2021-03" db="EMBL/GenBank/DDBJ databases">
        <title>Genomic Encyclopedia of Type Strains, Phase IV (KMG-IV): sequencing the most valuable type-strain genomes for metagenomic binning, comparative biology and taxonomic classification.</title>
        <authorList>
            <person name="Goeker M."/>
        </authorList>
    </citation>
    <scope>NUCLEOTIDE SEQUENCE [LARGE SCALE GENOMIC DNA]</scope>
    <source>
        <strain evidence="1 2">DSM 24738</strain>
    </source>
</reference>
<dbReference type="Proteomes" id="UP001519343">
    <property type="component" value="Unassembled WGS sequence"/>
</dbReference>
<gene>
    <name evidence="1" type="ORF">J2Z37_002718</name>
</gene>
<proteinExistence type="predicted"/>
<name>A0ABS4GS88_9BACL</name>